<evidence type="ECO:0000256" key="1">
    <source>
        <dbReference type="SAM" id="MobiDB-lite"/>
    </source>
</evidence>
<accession>A0A3P7NMW3</accession>
<feature type="region of interest" description="Disordered" evidence="1">
    <location>
        <begin position="32"/>
        <end position="56"/>
    </location>
</feature>
<dbReference type="OrthoDB" id="6269989at2759"/>
<feature type="compositionally biased region" description="Low complexity" evidence="1">
    <location>
        <begin position="46"/>
        <end position="55"/>
    </location>
</feature>
<sequence>MFVELCDRLETIMNSSDINEAVEHELERYRIRMPPPPAPAPPPPSSLSVVQSQPPVDRRSSSCENLFGAVRECLRAHCHQRTVSATIA</sequence>
<protein>
    <submittedName>
        <fullName evidence="2">Uncharacterized protein</fullName>
    </submittedName>
</protein>
<name>A0A3P7NMW3_DIBLA</name>
<dbReference type="Proteomes" id="UP000281553">
    <property type="component" value="Unassembled WGS sequence"/>
</dbReference>
<dbReference type="EMBL" id="UYRU01087160">
    <property type="protein sequence ID" value="VDN35487.1"/>
    <property type="molecule type" value="Genomic_DNA"/>
</dbReference>
<reference evidence="2 3" key="1">
    <citation type="submission" date="2018-11" db="EMBL/GenBank/DDBJ databases">
        <authorList>
            <consortium name="Pathogen Informatics"/>
        </authorList>
    </citation>
    <scope>NUCLEOTIDE SEQUENCE [LARGE SCALE GENOMIC DNA]</scope>
</reference>
<proteinExistence type="predicted"/>
<feature type="compositionally biased region" description="Pro residues" evidence="1">
    <location>
        <begin position="33"/>
        <end position="45"/>
    </location>
</feature>
<evidence type="ECO:0000313" key="3">
    <source>
        <dbReference type="Proteomes" id="UP000281553"/>
    </source>
</evidence>
<keyword evidence="3" id="KW-1185">Reference proteome</keyword>
<evidence type="ECO:0000313" key="2">
    <source>
        <dbReference type="EMBL" id="VDN35487.1"/>
    </source>
</evidence>
<dbReference type="AlphaFoldDB" id="A0A3P7NMW3"/>
<organism evidence="2 3">
    <name type="scientific">Dibothriocephalus latus</name>
    <name type="common">Fish tapeworm</name>
    <name type="synonym">Diphyllobothrium latum</name>
    <dbReference type="NCBI Taxonomy" id="60516"/>
    <lineage>
        <taxon>Eukaryota</taxon>
        <taxon>Metazoa</taxon>
        <taxon>Spiralia</taxon>
        <taxon>Lophotrochozoa</taxon>
        <taxon>Platyhelminthes</taxon>
        <taxon>Cestoda</taxon>
        <taxon>Eucestoda</taxon>
        <taxon>Diphyllobothriidea</taxon>
        <taxon>Diphyllobothriidae</taxon>
        <taxon>Dibothriocephalus</taxon>
    </lineage>
</organism>
<gene>
    <name evidence="2" type="ORF">DILT_LOCUS16787</name>
</gene>